<dbReference type="GO" id="GO:1902884">
    <property type="term" value="P:positive regulation of response to oxidative stress"/>
    <property type="evidence" value="ECO:0007669"/>
    <property type="project" value="InterPro"/>
</dbReference>
<accession>A0A1I8AG33</accession>
<dbReference type="InterPro" id="IPR007669">
    <property type="entry name" value="Chst-1-like"/>
</dbReference>
<dbReference type="AlphaFoldDB" id="A0A1I8AG33"/>
<dbReference type="PANTHER" id="PTHR22900:SF5">
    <property type="entry name" value="PROTEIN CBG14245"/>
    <property type="match status" value="1"/>
</dbReference>
<evidence type="ECO:0000313" key="1">
    <source>
        <dbReference type="Proteomes" id="UP000095287"/>
    </source>
</evidence>
<reference evidence="2" key="1">
    <citation type="submission" date="2016-11" db="UniProtKB">
        <authorList>
            <consortium name="WormBaseParasite"/>
        </authorList>
    </citation>
    <scope>IDENTIFICATION</scope>
</reference>
<dbReference type="GO" id="GO:0016020">
    <property type="term" value="C:membrane"/>
    <property type="evidence" value="ECO:0007669"/>
    <property type="project" value="InterPro"/>
</dbReference>
<keyword evidence="1" id="KW-1185">Reference proteome</keyword>
<organism evidence="1 2">
    <name type="scientific">Steinernema glaseri</name>
    <dbReference type="NCBI Taxonomy" id="37863"/>
    <lineage>
        <taxon>Eukaryota</taxon>
        <taxon>Metazoa</taxon>
        <taxon>Ecdysozoa</taxon>
        <taxon>Nematoda</taxon>
        <taxon>Chromadorea</taxon>
        <taxon>Rhabditida</taxon>
        <taxon>Tylenchina</taxon>
        <taxon>Panagrolaimomorpha</taxon>
        <taxon>Strongyloidoidea</taxon>
        <taxon>Steinernematidae</taxon>
        <taxon>Steinernema</taxon>
    </lineage>
</organism>
<dbReference type="Proteomes" id="UP000095287">
    <property type="component" value="Unplaced"/>
</dbReference>
<proteinExistence type="predicted"/>
<sequence length="209" mass="24851">MVEHTKTTLDSWKLLMIVREPIDRFLSGFLTLCVIETVETQLPSKCYGCGKDVACVLTRLYERASSFAADRNNFVLTHEDNYWFPQNWFCSLARYRRNFHTLKYWPDHTRRQQMMNELKDILLKAKVPTNNVDTIIARTNSYGNNTDNYEKYRLFYHDIITSSSKLQQLFSSIYFHDYELFQFPYNYSDSRVFMERRAVSGMESVMTQG</sequence>
<evidence type="ECO:0000313" key="2">
    <source>
        <dbReference type="WBParaSite" id="L893_g5371.t1"/>
    </source>
</evidence>
<dbReference type="GO" id="GO:0050650">
    <property type="term" value="P:chondroitin sulfate proteoglycan biosynthetic process"/>
    <property type="evidence" value="ECO:0007669"/>
    <property type="project" value="InterPro"/>
</dbReference>
<dbReference type="InterPro" id="IPR005331">
    <property type="entry name" value="Sulfotransferase"/>
</dbReference>
<protein>
    <submittedName>
        <fullName evidence="2">Sulfotransfer_1 domain-containing protein</fullName>
    </submittedName>
</protein>
<dbReference type="Pfam" id="PF03567">
    <property type="entry name" value="Sulfotransfer_2"/>
    <property type="match status" value="1"/>
</dbReference>
<name>A0A1I8AG33_9BILA</name>
<dbReference type="GO" id="GO:0047756">
    <property type="term" value="F:chondroitin 4-sulfotransferase activity"/>
    <property type="evidence" value="ECO:0007669"/>
    <property type="project" value="InterPro"/>
</dbReference>
<dbReference type="PANTHER" id="PTHR22900">
    <property type="entry name" value="PROTEIN CBG14245-RELATED"/>
    <property type="match status" value="1"/>
</dbReference>
<dbReference type="WBParaSite" id="L893_g5371.t1">
    <property type="protein sequence ID" value="L893_g5371.t1"/>
    <property type="gene ID" value="L893_g5371"/>
</dbReference>